<name>A0A9W4WVE3_9GLOM</name>
<protein>
    <submittedName>
        <fullName evidence="1">19782_t:CDS:1</fullName>
    </submittedName>
</protein>
<evidence type="ECO:0000313" key="1">
    <source>
        <dbReference type="EMBL" id="CAI2188617.1"/>
    </source>
</evidence>
<organism evidence="1 2">
    <name type="scientific">Funneliformis geosporum</name>
    <dbReference type="NCBI Taxonomy" id="1117311"/>
    <lineage>
        <taxon>Eukaryota</taxon>
        <taxon>Fungi</taxon>
        <taxon>Fungi incertae sedis</taxon>
        <taxon>Mucoromycota</taxon>
        <taxon>Glomeromycotina</taxon>
        <taxon>Glomeromycetes</taxon>
        <taxon>Glomerales</taxon>
        <taxon>Glomeraceae</taxon>
        <taxon>Funneliformis</taxon>
    </lineage>
</organism>
<dbReference type="OrthoDB" id="2424107at2759"/>
<sequence>MNNKNLEQLLNISKFLSTIPPSNIHSVQAYVLTINTSDIFSTTFDTSHETLSPLVNIDNTAKKIHHLQYPYLTSALVFSNGDYLLNFIFLIFNANQMLTLQFRLAMIVELMKFSDFYLDQKFFEEDYSFSDITLNLAKNSDMPITYNKKRECLNYIDFAQLLEYIVWHYKRWNINDPLSQIDYFIPVFKRDSPLLSNPNVDIEILNQSSENENILFNTLKSKKYINDDSDIMEFNLNINNNDCELSSLSSYTTDNEINIKKI</sequence>
<gene>
    <name evidence="1" type="ORF">FWILDA_LOCUS13669</name>
</gene>
<accession>A0A9W4WVE3</accession>
<dbReference type="AlphaFoldDB" id="A0A9W4WVE3"/>
<dbReference type="Proteomes" id="UP001153678">
    <property type="component" value="Unassembled WGS sequence"/>
</dbReference>
<comment type="caution">
    <text evidence="1">The sequence shown here is derived from an EMBL/GenBank/DDBJ whole genome shotgun (WGS) entry which is preliminary data.</text>
</comment>
<evidence type="ECO:0000313" key="2">
    <source>
        <dbReference type="Proteomes" id="UP001153678"/>
    </source>
</evidence>
<reference evidence="1" key="1">
    <citation type="submission" date="2022-08" db="EMBL/GenBank/DDBJ databases">
        <authorList>
            <person name="Kallberg Y."/>
            <person name="Tangrot J."/>
            <person name="Rosling A."/>
        </authorList>
    </citation>
    <scope>NUCLEOTIDE SEQUENCE</scope>
    <source>
        <strain evidence="1">Wild A</strain>
    </source>
</reference>
<proteinExistence type="predicted"/>
<keyword evidence="2" id="KW-1185">Reference proteome</keyword>
<dbReference type="EMBL" id="CAMKVN010005302">
    <property type="protein sequence ID" value="CAI2188617.1"/>
    <property type="molecule type" value="Genomic_DNA"/>
</dbReference>